<gene>
    <name evidence="4" type="ORF">EgrG_000639300</name>
</gene>
<organism evidence="4">
    <name type="scientific">Echinococcus granulosus</name>
    <name type="common">Hydatid tapeworm</name>
    <dbReference type="NCBI Taxonomy" id="6210"/>
    <lineage>
        <taxon>Eukaryota</taxon>
        <taxon>Metazoa</taxon>
        <taxon>Spiralia</taxon>
        <taxon>Lophotrochozoa</taxon>
        <taxon>Platyhelminthes</taxon>
        <taxon>Cestoda</taxon>
        <taxon>Eucestoda</taxon>
        <taxon>Cyclophyllidea</taxon>
        <taxon>Taeniidae</taxon>
        <taxon>Echinococcus</taxon>
        <taxon>Echinococcus granulosus group</taxon>
    </lineage>
</organism>
<feature type="domain" description="C2H2-type" evidence="3">
    <location>
        <begin position="438"/>
        <end position="463"/>
    </location>
</feature>
<protein>
    <submittedName>
        <fullName evidence="4 6">Zinc finger C2H2 type</fullName>
    </submittedName>
</protein>
<dbReference type="PROSITE" id="PS50157">
    <property type="entry name" value="ZINC_FINGER_C2H2_2"/>
    <property type="match status" value="1"/>
</dbReference>
<evidence type="ECO:0000313" key="6">
    <source>
        <dbReference type="WBParaSite" id="EgrG_000639300"/>
    </source>
</evidence>
<evidence type="ECO:0000259" key="3">
    <source>
        <dbReference type="PROSITE" id="PS50157"/>
    </source>
</evidence>
<dbReference type="AlphaFoldDB" id="A0A068WLU3"/>
<proteinExistence type="predicted"/>
<feature type="region of interest" description="Disordered" evidence="2">
    <location>
        <begin position="385"/>
        <end position="419"/>
    </location>
</feature>
<reference evidence="4 5" key="1">
    <citation type="journal article" date="2013" name="Nature">
        <title>The genomes of four tapeworm species reveal adaptations to parasitism.</title>
        <authorList>
            <person name="Tsai I.J."/>
            <person name="Zarowiecki M."/>
            <person name="Holroyd N."/>
            <person name="Garciarrubio A."/>
            <person name="Sanchez-Flores A."/>
            <person name="Brooks K.L."/>
            <person name="Tracey A."/>
            <person name="Bobes R.J."/>
            <person name="Fragoso G."/>
            <person name="Sciutto E."/>
            <person name="Aslett M."/>
            <person name="Beasley H."/>
            <person name="Bennett H.M."/>
            <person name="Cai J."/>
            <person name="Camicia F."/>
            <person name="Clark R."/>
            <person name="Cucher M."/>
            <person name="De Silva N."/>
            <person name="Day T.A."/>
            <person name="Deplazes P."/>
            <person name="Estrada K."/>
            <person name="Fernandez C."/>
            <person name="Holland P.W."/>
            <person name="Hou J."/>
            <person name="Hu S."/>
            <person name="Huckvale T."/>
            <person name="Hung S.S."/>
            <person name="Kamenetzky L."/>
            <person name="Keane J.A."/>
            <person name="Kiss F."/>
            <person name="Koziol U."/>
            <person name="Lambert O."/>
            <person name="Liu K."/>
            <person name="Luo X."/>
            <person name="Luo Y."/>
            <person name="Macchiaroli N."/>
            <person name="Nichol S."/>
            <person name="Paps J."/>
            <person name="Parkinson J."/>
            <person name="Pouchkina-Stantcheva N."/>
            <person name="Riddiford N."/>
            <person name="Rosenzvit M."/>
            <person name="Salinas G."/>
            <person name="Wasmuth J.D."/>
            <person name="Zamanian M."/>
            <person name="Zheng Y."/>
            <person name="Cai X."/>
            <person name="Soberon X."/>
            <person name="Olson P.D."/>
            <person name="Laclette J.P."/>
            <person name="Brehm K."/>
            <person name="Berriman M."/>
            <person name="Garciarrubio A."/>
            <person name="Bobes R.J."/>
            <person name="Fragoso G."/>
            <person name="Sanchez-Flores A."/>
            <person name="Estrada K."/>
            <person name="Cevallos M.A."/>
            <person name="Morett E."/>
            <person name="Gonzalez V."/>
            <person name="Portillo T."/>
            <person name="Ochoa-Leyva A."/>
            <person name="Jose M.V."/>
            <person name="Sciutto E."/>
            <person name="Landa A."/>
            <person name="Jimenez L."/>
            <person name="Valdes V."/>
            <person name="Carrero J.C."/>
            <person name="Larralde C."/>
            <person name="Morales-Montor J."/>
            <person name="Limon-Lason J."/>
            <person name="Soberon X."/>
            <person name="Laclette J.P."/>
        </authorList>
    </citation>
    <scope>NUCLEOTIDE SEQUENCE [LARGE SCALE GENOMIC DNA]</scope>
</reference>
<reference evidence="4" key="2">
    <citation type="submission" date="2014-06" db="EMBL/GenBank/DDBJ databases">
        <authorList>
            <person name="Aslett M."/>
        </authorList>
    </citation>
    <scope>NUCLEOTIDE SEQUENCE</scope>
</reference>
<keyword evidence="1" id="KW-0479">Metal-binding</keyword>
<keyword evidence="1" id="KW-0863">Zinc-finger</keyword>
<reference evidence="6" key="3">
    <citation type="submission" date="2020-10" db="UniProtKB">
        <authorList>
            <consortium name="WormBaseParasite"/>
        </authorList>
    </citation>
    <scope>IDENTIFICATION</scope>
</reference>
<evidence type="ECO:0000256" key="2">
    <source>
        <dbReference type="SAM" id="MobiDB-lite"/>
    </source>
</evidence>
<evidence type="ECO:0000313" key="5">
    <source>
        <dbReference type="Proteomes" id="UP000492820"/>
    </source>
</evidence>
<dbReference type="InterPro" id="IPR013087">
    <property type="entry name" value="Znf_C2H2_type"/>
</dbReference>
<evidence type="ECO:0000313" key="4">
    <source>
        <dbReference type="EMBL" id="CDS18601.1"/>
    </source>
</evidence>
<name>A0A068WLU3_ECHGR</name>
<dbReference type="GO" id="GO:0008270">
    <property type="term" value="F:zinc ion binding"/>
    <property type="evidence" value="ECO:0007669"/>
    <property type="project" value="UniProtKB-KW"/>
</dbReference>
<dbReference type="PROSITE" id="PS00028">
    <property type="entry name" value="ZINC_FINGER_C2H2_1"/>
    <property type="match status" value="1"/>
</dbReference>
<keyword evidence="1" id="KW-0862">Zinc</keyword>
<dbReference type="Proteomes" id="UP000492820">
    <property type="component" value="Unassembled WGS sequence"/>
</dbReference>
<sequence length="463" mass="53266">MFSFIPFKTTSTIEQTIEKAVGEKASRRIFYFNEIRERFLAWEVPPERQAEILRKKLFVAAKTPKQILHLVDLILMLFNHCQSGFSDTLMESKSIEQLITSLVLLKSCSNAAKKLAWLIKLLISSSESLSKIPVYTEEVSKVEMDAFRRDSWVPEMSLHDYHELENSIIEKYGNADKIAHIIETVDKSDDIKMIEKQRSEVKEVECCLMRDGNFLQEIRNSFYISEWPKYQLTRMLDQIRRALSTIDCLLAALRSTSMSVTSSPSMSYGRSYFNSDEARRTGSYGYSSGLEAYEAKKREVVEKYTTTRELEQIISVIDTTADVEVLQQQYAAAQELQQRLIEDAAVLRDFQRQLCPTASPENPLESLQTQTNTTFTAIENLMKTLEESSQQRRPSTAPQYSDEAPRGGSYGYSSERPNSGCELSEYKMNTEPIDMNTYLCPLCQRIFHSQRLLNTHTRLEHPN</sequence>
<dbReference type="WBParaSite" id="EgrG_000639300">
    <property type="protein sequence ID" value="EgrG_000639300"/>
    <property type="gene ID" value="EgrG_000639300"/>
</dbReference>
<evidence type="ECO:0000256" key="1">
    <source>
        <dbReference type="PROSITE-ProRule" id="PRU00042"/>
    </source>
</evidence>
<dbReference type="EMBL" id="LK028578">
    <property type="protein sequence ID" value="CDS18601.1"/>
    <property type="molecule type" value="Genomic_DNA"/>
</dbReference>
<accession>A0A068WLU3</accession>
<dbReference type="OrthoDB" id="6268674at2759"/>